<dbReference type="OrthoDB" id="1435426at2759"/>
<dbReference type="PANTHER" id="PTHR33710">
    <property type="entry name" value="BNAC02G09200D PROTEIN"/>
    <property type="match status" value="1"/>
</dbReference>
<gene>
    <name evidence="2" type="ORF">EZV62_024775</name>
</gene>
<evidence type="ECO:0000259" key="1">
    <source>
        <dbReference type="Pfam" id="PF03372"/>
    </source>
</evidence>
<dbReference type="Pfam" id="PF03372">
    <property type="entry name" value="Exo_endo_phos"/>
    <property type="match status" value="1"/>
</dbReference>
<dbReference type="Proteomes" id="UP000323000">
    <property type="component" value="Chromosome 12"/>
</dbReference>
<dbReference type="SUPFAM" id="SSF56219">
    <property type="entry name" value="DNase I-like"/>
    <property type="match status" value="1"/>
</dbReference>
<dbReference type="GO" id="GO:0003824">
    <property type="term" value="F:catalytic activity"/>
    <property type="evidence" value="ECO:0007669"/>
    <property type="project" value="InterPro"/>
</dbReference>
<keyword evidence="3" id="KW-1185">Reference proteome</keyword>
<feature type="domain" description="Endonuclease/exonuclease/phosphatase" evidence="1">
    <location>
        <begin position="4"/>
        <end position="171"/>
    </location>
</feature>
<comment type="caution">
    <text evidence="2">The sequence shown here is derived from an EMBL/GenBank/DDBJ whole genome shotgun (WGS) entry which is preliminary data.</text>
</comment>
<dbReference type="InterPro" id="IPR036691">
    <property type="entry name" value="Endo/exonu/phosph_ase_sf"/>
</dbReference>
<dbReference type="Gene3D" id="3.60.10.10">
    <property type="entry name" value="Endonuclease/exonuclease/phosphatase"/>
    <property type="match status" value="1"/>
</dbReference>
<evidence type="ECO:0000313" key="3">
    <source>
        <dbReference type="Proteomes" id="UP000323000"/>
    </source>
</evidence>
<dbReference type="EMBL" id="VAHF01000012">
    <property type="protein sequence ID" value="TXG48900.1"/>
    <property type="molecule type" value="Genomic_DNA"/>
</dbReference>
<organism evidence="2 3">
    <name type="scientific">Acer yangbiense</name>
    <dbReference type="NCBI Taxonomy" id="1000413"/>
    <lineage>
        <taxon>Eukaryota</taxon>
        <taxon>Viridiplantae</taxon>
        <taxon>Streptophyta</taxon>
        <taxon>Embryophyta</taxon>
        <taxon>Tracheophyta</taxon>
        <taxon>Spermatophyta</taxon>
        <taxon>Magnoliopsida</taxon>
        <taxon>eudicotyledons</taxon>
        <taxon>Gunneridae</taxon>
        <taxon>Pentapetalae</taxon>
        <taxon>rosids</taxon>
        <taxon>malvids</taxon>
        <taxon>Sapindales</taxon>
        <taxon>Sapindaceae</taxon>
        <taxon>Hippocastanoideae</taxon>
        <taxon>Acereae</taxon>
        <taxon>Acer</taxon>
    </lineage>
</organism>
<sequence length="315" mass="35896">MIGLSWNIRRLRNPHAFMALSRLLKKHSLDFIFLSETKVFRRKATSIKELFRFGDGFSVDCKGRSGGLMLLWKKDLLVTILYFSVGHIDASIQMDDRFTWRFSGDFNELLCMNEKVGGSEKSILGMIWFRQATDDCDLTDLGCSGPYLTWINKRDGKGNVQERLDRFLANTCLRDKFGQARVEHLGFNSSNHHYILLRLNRVSNSQSSRGNFHAKATIRKKKNFIKKLTDDSGNVQSGEDSLAHVIQEYFSTIFKSSNLSPQDIRKAIDGINSGLSENKRDILNVVFTPNEVRLAIFNLNPTKAPGMDGFHTVVF</sequence>
<evidence type="ECO:0000313" key="2">
    <source>
        <dbReference type="EMBL" id="TXG48900.1"/>
    </source>
</evidence>
<accession>A0A5C7GW45</accession>
<name>A0A5C7GW45_9ROSI</name>
<proteinExistence type="predicted"/>
<dbReference type="AlphaFoldDB" id="A0A5C7GW45"/>
<reference evidence="3" key="1">
    <citation type="journal article" date="2019" name="Gigascience">
        <title>De novo genome assembly of the endangered Acer yangbiense, a plant species with extremely small populations endemic to Yunnan Province, China.</title>
        <authorList>
            <person name="Yang J."/>
            <person name="Wariss H.M."/>
            <person name="Tao L."/>
            <person name="Zhang R."/>
            <person name="Yun Q."/>
            <person name="Hollingsworth P."/>
            <person name="Dao Z."/>
            <person name="Luo G."/>
            <person name="Guo H."/>
            <person name="Ma Y."/>
            <person name="Sun W."/>
        </authorList>
    </citation>
    <scope>NUCLEOTIDE SEQUENCE [LARGE SCALE GENOMIC DNA]</scope>
    <source>
        <strain evidence="3">cv. Malutang</strain>
    </source>
</reference>
<protein>
    <recommendedName>
        <fullName evidence="1">Endonuclease/exonuclease/phosphatase domain-containing protein</fullName>
    </recommendedName>
</protein>
<dbReference type="InterPro" id="IPR005135">
    <property type="entry name" value="Endo/exonuclease/phosphatase"/>
</dbReference>
<dbReference type="PANTHER" id="PTHR33710:SF79">
    <property type="entry name" value="OS06G0205337 PROTEIN"/>
    <property type="match status" value="1"/>
</dbReference>